<evidence type="ECO:0000256" key="4">
    <source>
        <dbReference type="ARBA" id="ARBA00022741"/>
    </source>
</evidence>
<organism evidence="11 12">
    <name type="scientific">Nocardioides koreensis</name>
    <dbReference type="NCBI Taxonomy" id="433651"/>
    <lineage>
        <taxon>Bacteria</taxon>
        <taxon>Bacillati</taxon>
        <taxon>Actinomycetota</taxon>
        <taxon>Actinomycetes</taxon>
        <taxon>Propionibacteriales</taxon>
        <taxon>Nocardioidaceae</taxon>
        <taxon>Nocardioides</taxon>
    </lineage>
</organism>
<keyword evidence="9" id="KW-1133">Transmembrane helix</keyword>
<sequence length="476" mass="49564">MIAGRYTLDREIGRGGMGAVWLGRDEVLGRAVALKRIGMAPGASGPDLARAEREARLAARLNHPHVVAVFDLVTEDERQWLVMEYVENVTLAQLVRDDGALSPDQAAPLLVQAADALAAAHAAGIVHRDVKPSNILVTRHGQVKLSDFGIARAEADASLTQTGLVTGSPAYLAPEVAAGGPATDASDVWSLGATLYHALAGRPPYDVGQNLMGALYRIVHEDPPRLEDAGWLAPVLAATMTREPADRWSMARVRDFLQSGPAGAGAQPAATAGAADPTGTQVLSAPIPTADTTYGTTAAPAAPVSPAPTPSPAATRRRRGAWVPWVAGLALLLVLGAVGWTVLGGGDDPKDPAAKSSADNPSGGASSTAQQPDRPTADGMETFIRDYLATVTTDPQAAFAMLTPSFQTASGGIDGYRGFWDTIRSANVTSISTADPGTLTIGYSVEYTRTDGSTAQDDVTLQLVYQDGDYRIDGEA</sequence>
<feature type="transmembrane region" description="Helical" evidence="9">
    <location>
        <begin position="322"/>
        <end position="343"/>
    </location>
</feature>
<dbReference type="PANTHER" id="PTHR43289:SF6">
    <property type="entry name" value="SERINE_THREONINE-PROTEIN KINASE NEKL-3"/>
    <property type="match status" value="1"/>
</dbReference>
<dbReference type="InterPro" id="IPR011009">
    <property type="entry name" value="Kinase-like_dom_sf"/>
</dbReference>
<dbReference type="EMBL" id="BAAAQR010000018">
    <property type="protein sequence ID" value="GAA2155625.1"/>
    <property type="molecule type" value="Genomic_DNA"/>
</dbReference>
<dbReference type="Gene3D" id="3.30.200.20">
    <property type="entry name" value="Phosphorylase Kinase, domain 1"/>
    <property type="match status" value="1"/>
</dbReference>
<evidence type="ECO:0000256" key="3">
    <source>
        <dbReference type="ARBA" id="ARBA00022679"/>
    </source>
</evidence>
<keyword evidence="2" id="KW-0723">Serine/threonine-protein kinase</keyword>
<evidence type="ECO:0000256" key="8">
    <source>
        <dbReference type="SAM" id="MobiDB-lite"/>
    </source>
</evidence>
<dbReference type="PROSITE" id="PS00108">
    <property type="entry name" value="PROTEIN_KINASE_ST"/>
    <property type="match status" value="1"/>
</dbReference>
<evidence type="ECO:0000313" key="11">
    <source>
        <dbReference type="EMBL" id="GAA2155625.1"/>
    </source>
</evidence>
<feature type="compositionally biased region" description="Low complexity" evidence="8">
    <location>
        <begin position="260"/>
        <end position="302"/>
    </location>
</feature>
<evidence type="ECO:0000256" key="6">
    <source>
        <dbReference type="ARBA" id="ARBA00022840"/>
    </source>
</evidence>
<feature type="region of interest" description="Disordered" evidence="8">
    <location>
        <begin position="348"/>
        <end position="378"/>
    </location>
</feature>
<keyword evidence="4 7" id="KW-0547">Nucleotide-binding</keyword>
<evidence type="ECO:0000256" key="2">
    <source>
        <dbReference type="ARBA" id="ARBA00022527"/>
    </source>
</evidence>
<feature type="region of interest" description="Disordered" evidence="8">
    <location>
        <begin position="259"/>
        <end position="315"/>
    </location>
</feature>
<reference evidence="11 12" key="1">
    <citation type="journal article" date="2019" name="Int. J. Syst. Evol. Microbiol.">
        <title>The Global Catalogue of Microorganisms (GCM) 10K type strain sequencing project: providing services to taxonomists for standard genome sequencing and annotation.</title>
        <authorList>
            <consortium name="The Broad Institute Genomics Platform"/>
            <consortium name="The Broad Institute Genome Sequencing Center for Infectious Disease"/>
            <person name="Wu L."/>
            <person name="Ma J."/>
        </authorList>
    </citation>
    <scope>NUCLEOTIDE SEQUENCE [LARGE SCALE GENOMIC DNA]</scope>
    <source>
        <strain evidence="11 12">JCM 16022</strain>
    </source>
</reference>
<keyword evidence="3" id="KW-0808">Transferase</keyword>
<name>A0ABN3A7T9_9ACTN</name>
<accession>A0ABN3A7T9</accession>
<keyword evidence="9" id="KW-0472">Membrane</keyword>
<feature type="domain" description="Protein kinase" evidence="10">
    <location>
        <begin position="6"/>
        <end position="257"/>
    </location>
</feature>
<dbReference type="EC" id="2.7.11.1" evidence="1"/>
<evidence type="ECO:0000256" key="7">
    <source>
        <dbReference type="PROSITE-ProRule" id="PRU10141"/>
    </source>
</evidence>
<dbReference type="SMART" id="SM00220">
    <property type="entry name" value="S_TKc"/>
    <property type="match status" value="1"/>
</dbReference>
<dbReference type="RefSeq" id="WP_344157587.1">
    <property type="nucleotide sequence ID" value="NZ_BAAAQR010000018.1"/>
</dbReference>
<evidence type="ECO:0000256" key="1">
    <source>
        <dbReference type="ARBA" id="ARBA00012513"/>
    </source>
</evidence>
<keyword evidence="6 7" id="KW-0067">ATP-binding</keyword>
<keyword evidence="5" id="KW-0418">Kinase</keyword>
<dbReference type="Proteomes" id="UP001501771">
    <property type="component" value="Unassembled WGS sequence"/>
</dbReference>
<dbReference type="InterPro" id="IPR008271">
    <property type="entry name" value="Ser/Thr_kinase_AS"/>
</dbReference>
<dbReference type="Gene3D" id="1.10.510.10">
    <property type="entry name" value="Transferase(Phosphotransferase) domain 1"/>
    <property type="match status" value="1"/>
</dbReference>
<keyword evidence="12" id="KW-1185">Reference proteome</keyword>
<protein>
    <recommendedName>
        <fullName evidence="1">non-specific serine/threonine protein kinase</fullName>
        <ecNumber evidence="1">2.7.11.1</ecNumber>
    </recommendedName>
</protein>
<gene>
    <name evidence="11" type="ORF">GCM10009844_42960</name>
</gene>
<dbReference type="Pfam" id="PF00069">
    <property type="entry name" value="Pkinase"/>
    <property type="match status" value="1"/>
</dbReference>
<keyword evidence="9" id="KW-0812">Transmembrane</keyword>
<dbReference type="PROSITE" id="PS50011">
    <property type="entry name" value="PROTEIN_KINASE_DOM"/>
    <property type="match status" value="1"/>
</dbReference>
<dbReference type="SUPFAM" id="SSF56112">
    <property type="entry name" value="Protein kinase-like (PK-like)"/>
    <property type="match status" value="1"/>
</dbReference>
<comment type="caution">
    <text evidence="11">The sequence shown here is derived from an EMBL/GenBank/DDBJ whole genome shotgun (WGS) entry which is preliminary data.</text>
</comment>
<evidence type="ECO:0000256" key="9">
    <source>
        <dbReference type="SAM" id="Phobius"/>
    </source>
</evidence>
<dbReference type="CDD" id="cd14014">
    <property type="entry name" value="STKc_PknB_like"/>
    <property type="match status" value="1"/>
</dbReference>
<proteinExistence type="predicted"/>
<dbReference type="PANTHER" id="PTHR43289">
    <property type="entry name" value="MITOGEN-ACTIVATED PROTEIN KINASE KINASE KINASE 20-RELATED"/>
    <property type="match status" value="1"/>
</dbReference>
<evidence type="ECO:0000259" key="10">
    <source>
        <dbReference type="PROSITE" id="PS50011"/>
    </source>
</evidence>
<dbReference type="PROSITE" id="PS00107">
    <property type="entry name" value="PROTEIN_KINASE_ATP"/>
    <property type="match status" value="1"/>
</dbReference>
<feature type="compositionally biased region" description="Polar residues" evidence="8">
    <location>
        <begin position="357"/>
        <end position="373"/>
    </location>
</feature>
<dbReference type="InterPro" id="IPR017441">
    <property type="entry name" value="Protein_kinase_ATP_BS"/>
</dbReference>
<feature type="binding site" evidence="7">
    <location>
        <position position="35"/>
    </location>
    <ligand>
        <name>ATP</name>
        <dbReference type="ChEBI" id="CHEBI:30616"/>
    </ligand>
</feature>
<evidence type="ECO:0000256" key="5">
    <source>
        <dbReference type="ARBA" id="ARBA00022777"/>
    </source>
</evidence>
<evidence type="ECO:0000313" key="12">
    <source>
        <dbReference type="Proteomes" id="UP001501771"/>
    </source>
</evidence>
<dbReference type="InterPro" id="IPR000719">
    <property type="entry name" value="Prot_kinase_dom"/>
</dbReference>